<evidence type="ECO:0000256" key="6">
    <source>
        <dbReference type="ARBA" id="ARBA00023004"/>
    </source>
</evidence>
<dbReference type="GO" id="GO:0005739">
    <property type="term" value="C:mitochondrion"/>
    <property type="evidence" value="ECO:0007669"/>
    <property type="project" value="TreeGrafter"/>
</dbReference>
<dbReference type="PANTHER" id="PTHR11465">
    <property type="entry name" value="CATALASE"/>
    <property type="match status" value="1"/>
</dbReference>
<dbReference type="InterPro" id="IPR002226">
    <property type="entry name" value="Catalase_haem_BS"/>
</dbReference>
<dbReference type="GO" id="GO:0005777">
    <property type="term" value="C:peroxisome"/>
    <property type="evidence" value="ECO:0007669"/>
    <property type="project" value="TreeGrafter"/>
</dbReference>
<dbReference type="PRINTS" id="PR00067">
    <property type="entry name" value="CATALASE"/>
</dbReference>
<dbReference type="PANTHER" id="PTHR11465:SF9">
    <property type="entry name" value="CATALASE"/>
    <property type="match status" value="1"/>
</dbReference>
<reference evidence="9" key="1">
    <citation type="submission" date="2020-08" db="EMBL/GenBank/DDBJ databases">
        <title>Multicomponent nature underlies the extraordinary mechanical properties of spider dragline silk.</title>
        <authorList>
            <person name="Kono N."/>
            <person name="Nakamura H."/>
            <person name="Mori M."/>
            <person name="Yoshida Y."/>
            <person name="Ohtoshi R."/>
            <person name="Malay A.D."/>
            <person name="Moran D.A.P."/>
            <person name="Tomita M."/>
            <person name="Numata K."/>
            <person name="Arakawa K."/>
        </authorList>
    </citation>
    <scope>NUCLEOTIDE SEQUENCE</scope>
</reference>
<feature type="non-terminal residue" evidence="9">
    <location>
        <position position="269"/>
    </location>
</feature>
<evidence type="ECO:0000256" key="1">
    <source>
        <dbReference type="ARBA" id="ARBA00005329"/>
    </source>
</evidence>
<keyword evidence="5" id="KW-0560">Oxidoreductase</keyword>
<dbReference type="InterPro" id="IPR020835">
    <property type="entry name" value="Catalase_sf"/>
</dbReference>
<dbReference type="InterPro" id="IPR018028">
    <property type="entry name" value="Catalase"/>
</dbReference>
<dbReference type="GO" id="GO:0042542">
    <property type="term" value="P:response to hydrogen peroxide"/>
    <property type="evidence" value="ECO:0007669"/>
    <property type="project" value="TreeGrafter"/>
</dbReference>
<dbReference type="Pfam" id="PF00199">
    <property type="entry name" value="Catalase"/>
    <property type="match status" value="1"/>
</dbReference>
<dbReference type="AlphaFoldDB" id="A0A8X6UPM3"/>
<proteinExistence type="inferred from homology"/>
<evidence type="ECO:0000259" key="8">
    <source>
        <dbReference type="SMART" id="SM01060"/>
    </source>
</evidence>
<dbReference type="GO" id="GO:0046872">
    <property type="term" value="F:metal ion binding"/>
    <property type="evidence" value="ECO:0007669"/>
    <property type="project" value="UniProtKB-KW"/>
</dbReference>
<dbReference type="SUPFAM" id="SSF56634">
    <property type="entry name" value="Heme-dependent catalase-like"/>
    <property type="match status" value="1"/>
</dbReference>
<comment type="similarity">
    <text evidence="1">Belongs to the catalase family.</text>
</comment>
<dbReference type="InterPro" id="IPR011614">
    <property type="entry name" value="Catalase_core"/>
</dbReference>
<dbReference type="Gene3D" id="2.40.180.10">
    <property type="entry name" value="Catalase core domain"/>
    <property type="match status" value="1"/>
</dbReference>
<dbReference type="SMART" id="SM01060">
    <property type="entry name" value="Catalase"/>
    <property type="match status" value="1"/>
</dbReference>
<keyword evidence="6" id="KW-0408">Iron</keyword>
<keyword evidence="3" id="KW-0349">Heme</keyword>
<evidence type="ECO:0000256" key="2">
    <source>
        <dbReference type="ARBA" id="ARBA00022559"/>
    </source>
</evidence>
<evidence type="ECO:0000313" key="9">
    <source>
        <dbReference type="EMBL" id="GFU37190.1"/>
    </source>
</evidence>
<dbReference type="PROSITE" id="PS00437">
    <property type="entry name" value="CATALASE_1"/>
    <property type="match status" value="1"/>
</dbReference>
<keyword evidence="7" id="KW-0376">Hydrogen peroxide</keyword>
<organism evidence="9 10">
    <name type="scientific">Nephila pilipes</name>
    <name type="common">Giant wood spider</name>
    <name type="synonym">Nephila maculata</name>
    <dbReference type="NCBI Taxonomy" id="299642"/>
    <lineage>
        <taxon>Eukaryota</taxon>
        <taxon>Metazoa</taxon>
        <taxon>Ecdysozoa</taxon>
        <taxon>Arthropoda</taxon>
        <taxon>Chelicerata</taxon>
        <taxon>Arachnida</taxon>
        <taxon>Araneae</taxon>
        <taxon>Araneomorphae</taxon>
        <taxon>Entelegynae</taxon>
        <taxon>Araneoidea</taxon>
        <taxon>Nephilidae</taxon>
        <taxon>Nephila</taxon>
    </lineage>
</organism>
<dbReference type="GO" id="GO:0042744">
    <property type="term" value="P:hydrogen peroxide catabolic process"/>
    <property type="evidence" value="ECO:0007669"/>
    <property type="project" value="UniProtKB-KW"/>
</dbReference>
<dbReference type="GO" id="GO:0020037">
    <property type="term" value="F:heme binding"/>
    <property type="evidence" value="ECO:0007669"/>
    <property type="project" value="InterPro"/>
</dbReference>
<dbReference type="OrthoDB" id="6880011at2759"/>
<evidence type="ECO:0000256" key="7">
    <source>
        <dbReference type="ARBA" id="ARBA00023324"/>
    </source>
</evidence>
<dbReference type="PROSITE" id="PS51402">
    <property type="entry name" value="CATALASE_3"/>
    <property type="match status" value="1"/>
</dbReference>
<dbReference type="Proteomes" id="UP000887013">
    <property type="component" value="Unassembled WGS sequence"/>
</dbReference>
<dbReference type="GO" id="GO:0004096">
    <property type="term" value="F:catalase activity"/>
    <property type="evidence" value="ECO:0007669"/>
    <property type="project" value="UniProtKB-EC"/>
</dbReference>
<name>A0A8X6UPM3_NEPPI</name>
<evidence type="ECO:0000256" key="5">
    <source>
        <dbReference type="ARBA" id="ARBA00023002"/>
    </source>
</evidence>
<evidence type="ECO:0000256" key="4">
    <source>
        <dbReference type="ARBA" id="ARBA00022723"/>
    </source>
</evidence>
<feature type="domain" description="Catalase core" evidence="8">
    <location>
        <begin position="1"/>
        <end position="176"/>
    </location>
</feature>
<keyword evidence="4" id="KW-0479">Metal-binding</keyword>
<dbReference type="Pfam" id="PF06628">
    <property type="entry name" value="Catalase-rel"/>
    <property type="match status" value="1"/>
</dbReference>
<gene>
    <name evidence="9" type="primary">cat</name>
    <name evidence="9" type="ORF">NPIL_51041</name>
</gene>
<evidence type="ECO:0000313" key="10">
    <source>
        <dbReference type="Proteomes" id="UP000887013"/>
    </source>
</evidence>
<accession>A0A8X6UPM3</accession>
<dbReference type="EMBL" id="BMAW01130964">
    <property type="protein sequence ID" value="GFU37190.1"/>
    <property type="molecule type" value="Genomic_DNA"/>
</dbReference>
<protein>
    <submittedName>
        <fullName evidence="9">Catalase</fullName>
    </submittedName>
</protein>
<keyword evidence="2" id="KW-0575">Peroxidase</keyword>
<keyword evidence="10" id="KW-1185">Reference proteome</keyword>
<dbReference type="InterPro" id="IPR010582">
    <property type="entry name" value="Catalase_immune_responsive"/>
</dbReference>
<sequence>TNQGIRNLSAEEARKLAATDPDYAIRDLYNAIANKEFPSWTMYIQVMTFKQAKTWEFNPFDLTKVWPKKEFPLIKVGRFILNRNPTNYFSEIEQLAFSPSYMVPGIEPSPDKMLQGRLFSYADTHRYRLGANFLQIPVNCPYRTNTKNYERDGKQTVTDNQDGAPNYYPNSFSGPVNNPAVKEPSFHVSGDVDRWNSEDEDNFTQAGNFYRKVLSDEEKDRLIQNIANHLVNAQDFIQERAVNNFAQVDVDYGRRLKEELEKLQANHVV</sequence>
<evidence type="ECO:0000256" key="3">
    <source>
        <dbReference type="ARBA" id="ARBA00022617"/>
    </source>
</evidence>
<comment type="caution">
    <text evidence="9">The sequence shown here is derived from an EMBL/GenBank/DDBJ whole genome shotgun (WGS) entry which is preliminary data.</text>
</comment>